<proteinExistence type="inferred from homology"/>
<gene>
    <name evidence="4" type="ORF">BRENAR_LOCUS518</name>
</gene>
<feature type="active site" evidence="1">
    <location>
        <position position="180"/>
    </location>
</feature>
<comment type="function">
    <text evidence="2">Responsible for synthesis of pseudouridine from uracil.</text>
</comment>
<comment type="catalytic activity">
    <reaction evidence="2">
        <text>a uridine in RNA = a pseudouridine in RNA</text>
        <dbReference type="Rhea" id="RHEA:48348"/>
        <dbReference type="Rhea" id="RHEA-COMP:12068"/>
        <dbReference type="Rhea" id="RHEA-COMP:12069"/>
        <dbReference type="ChEBI" id="CHEBI:65314"/>
        <dbReference type="ChEBI" id="CHEBI:65315"/>
    </reaction>
</comment>
<dbReference type="Pfam" id="PF00849">
    <property type="entry name" value="PseudoU_synth_2"/>
    <property type="match status" value="1"/>
</dbReference>
<dbReference type="OrthoDB" id="424794at2759"/>
<evidence type="ECO:0000259" key="3">
    <source>
        <dbReference type="Pfam" id="PF00849"/>
    </source>
</evidence>
<dbReference type="GO" id="GO:0003723">
    <property type="term" value="F:RNA binding"/>
    <property type="evidence" value="ECO:0007669"/>
    <property type="project" value="InterPro"/>
</dbReference>
<dbReference type="CDD" id="cd02557">
    <property type="entry name" value="PseudoU_synth_ScRIB2"/>
    <property type="match status" value="1"/>
</dbReference>
<evidence type="ECO:0000256" key="2">
    <source>
        <dbReference type="RuleBase" id="RU362028"/>
    </source>
</evidence>
<dbReference type="GO" id="GO:0000455">
    <property type="term" value="P:enzyme-directed rRNA pseudouridine synthesis"/>
    <property type="evidence" value="ECO:0007669"/>
    <property type="project" value="TreeGrafter"/>
</dbReference>
<dbReference type="InterPro" id="IPR006145">
    <property type="entry name" value="PsdUridine_synth_RsuA/RluA"/>
</dbReference>
<organism evidence="4 5">
    <name type="scientific">Brettanomyces naardenensis</name>
    <name type="common">Yeast</name>
    <dbReference type="NCBI Taxonomy" id="13370"/>
    <lineage>
        <taxon>Eukaryota</taxon>
        <taxon>Fungi</taxon>
        <taxon>Dikarya</taxon>
        <taxon>Ascomycota</taxon>
        <taxon>Saccharomycotina</taxon>
        <taxon>Pichiomycetes</taxon>
        <taxon>Pichiales</taxon>
        <taxon>Pichiaceae</taxon>
        <taxon>Brettanomyces</taxon>
    </lineage>
</organism>
<dbReference type="SUPFAM" id="SSF55120">
    <property type="entry name" value="Pseudouridine synthase"/>
    <property type="match status" value="1"/>
</dbReference>
<dbReference type="InterPro" id="IPR020103">
    <property type="entry name" value="PsdUridine_synth_cat_dom_sf"/>
</dbReference>
<dbReference type="InterPro" id="IPR006225">
    <property type="entry name" value="PsdUridine_synth_RluC/D"/>
</dbReference>
<evidence type="ECO:0000313" key="5">
    <source>
        <dbReference type="Proteomes" id="UP000290900"/>
    </source>
</evidence>
<dbReference type="PANTHER" id="PTHR21600">
    <property type="entry name" value="MITOCHONDRIAL RNA PSEUDOURIDINE SYNTHASE"/>
    <property type="match status" value="1"/>
</dbReference>
<dbReference type="NCBIfam" id="TIGR00005">
    <property type="entry name" value="rluA_subfam"/>
    <property type="match status" value="1"/>
</dbReference>
<comment type="similarity">
    <text evidence="2">Belongs to the pseudouridine synthase RluA family.</text>
</comment>
<name>A0A448YFU1_BRENA</name>
<evidence type="ECO:0000313" key="4">
    <source>
        <dbReference type="EMBL" id="VEU19782.1"/>
    </source>
</evidence>
<feature type="domain" description="Pseudouridine synthase RsuA/RluA-like" evidence="3">
    <location>
        <begin position="137"/>
        <end position="283"/>
    </location>
</feature>
<dbReference type="InParanoid" id="A0A448YFU1"/>
<dbReference type="AlphaFoldDB" id="A0A448YFU1"/>
<dbReference type="GO" id="GO:0009982">
    <property type="term" value="F:pseudouridine synthase activity"/>
    <property type="evidence" value="ECO:0007669"/>
    <property type="project" value="InterPro"/>
</dbReference>
<dbReference type="InterPro" id="IPR006224">
    <property type="entry name" value="PsdUridine_synth_RluA-like_CS"/>
</dbReference>
<protein>
    <recommendedName>
        <fullName evidence="2">Pseudouridine synthase</fullName>
        <ecNumber evidence="2">5.4.99.-</ecNumber>
    </recommendedName>
</protein>
<dbReference type="PROSITE" id="PS01129">
    <property type="entry name" value="PSI_RLU"/>
    <property type="match status" value="1"/>
</dbReference>
<dbReference type="Gene3D" id="3.30.2350.10">
    <property type="entry name" value="Pseudouridine synthase"/>
    <property type="match status" value="1"/>
</dbReference>
<dbReference type="STRING" id="13370.A0A448YFU1"/>
<evidence type="ECO:0000256" key="1">
    <source>
        <dbReference type="PIRSR" id="PIRSR606225-1"/>
    </source>
</evidence>
<dbReference type="EC" id="5.4.99.-" evidence="2"/>
<keyword evidence="2" id="KW-0413">Isomerase</keyword>
<dbReference type="PANTHER" id="PTHR21600:SF40">
    <property type="entry name" value="PSEUDOURIDYLATE SYNTHASE RPUSD2"/>
    <property type="match status" value="1"/>
</dbReference>
<dbReference type="Proteomes" id="UP000290900">
    <property type="component" value="Unassembled WGS sequence"/>
</dbReference>
<sequence length="384" mass="44897">MHELFQIQPDLSWSFSRYMEPMPSIPEYVFRNGLRIVEPYYHIYRTTVKGRWFGRTVLQVLTDEFRDYGQDHYVRRILDDDITVLRKKKGESEVTEYKGTILMQLPLQSGDLFVHREHKHERPISDRKIEIIHNDRDLLVVNKPSGIPMHPVQGYLYNTLTEILKSELGLERLHPCNRLDRLTSGIVIICKNFESASYYQKSVQNHDFTKEYIARVDGKFPQALVECKDDVVVLDTKRKSDGLIRRDAETHFEVLKYSDSLDQSIVLCQPITGRTHQIRIHLRNVGHAIVNDPLYNPRLNHLLRHGGDVNFTTDRGIDTAEREQAKRRVSLQTGHRCPECGIQLYKEPDPESLSMYLHALRYTTKAENGEVLQYETPMPQWAEI</sequence>
<dbReference type="EMBL" id="CAACVR010000001">
    <property type="protein sequence ID" value="VEU19782.1"/>
    <property type="molecule type" value="Genomic_DNA"/>
</dbReference>
<accession>A0A448YFU1</accession>
<reference evidence="4 5" key="1">
    <citation type="submission" date="2018-12" db="EMBL/GenBank/DDBJ databases">
        <authorList>
            <person name="Tiukova I."/>
            <person name="Dainat J."/>
        </authorList>
    </citation>
    <scope>NUCLEOTIDE SEQUENCE [LARGE SCALE GENOMIC DNA]</scope>
</reference>
<dbReference type="InterPro" id="IPR050188">
    <property type="entry name" value="RluA_PseudoU_synthase"/>
</dbReference>
<keyword evidence="5" id="KW-1185">Reference proteome</keyword>